<dbReference type="PANTHER" id="PTHR37534">
    <property type="entry name" value="TRANSCRIPTIONAL ACTIVATOR PROTEIN UGA3"/>
    <property type="match status" value="1"/>
</dbReference>
<feature type="region of interest" description="Disordered" evidence="3">
    <location>
        <begin position="64"/>
        <end position="106"/>
    </location>
</feature>
<dbReference type="SUPFAM" id="SSF57701">
    <property type="entry name" value="Zn2/Cys6 DNA-binding domain"/>
    <property type="match status" value="1"/>
</dbReference>
<accession>A0A6A6CBT6</accession>
<dbReference type="SMART" id="SM00066">
    <property type="entry name" value="GAL4"/>
    <property type="match status" value="1"/>
</dbReference>
<dbReference type="Pfam" id="PF11951">
    <property type="entry name" value="Fungal_trans_2"/>
    <property type="match status" value="1"/>
</dbReference>
<keyword evidence="2" id="KW-0539">Nucleus</keyword>
<feature type="compositionally biased region" description="Polar residues" evidence="3">
    <location>
        <begin position="90"/>
        <end position="100"/>
    </location>
</feature>
<dbReference type="Gene3D" id="4.10.240.10">
    <property type="entry name" value="Zn(2)-C6 fungal-type DNA-binding domain"/>
    <property type="match status" value="1"/>
</dbReference>
<dbReference type="InterPro" id="IPR001138">
    <property type="entry name" value="Zn2Cys6_DnaBD"/>
</dbReference>
<comment type="subcellular location">
    <subcellularLocation>
        <location evidence="1">Nucleus</location>
    </subcellularLocation>
</comment>
<evidence type="ECO:0000259" key="4">
    <source>
        <dbReference type="PROSITE" id="PS50048"/>
    </source>
</evidence>
<dbReference type="GO" id="GO:0000981">
    <property type="term" value="F:DNA-binding transcription factor activity, RNA polymerase II-specific"/>
    <property type="evidence" value="ECO:0007669"/>
    <property type="project" value="InterPro"/>
</dbReference>
<gene>
    <name evidence="5" type="ORF">M409DRAFT_56930</name>
</gene>
<dbReference type="PROSITE" id="PS50048">
    <property type="entry name" value="ZN2_CY6_FUNGAL_2"/>
    <property type="match status" value="1"/>
</dbReference>
<evidence type="ECO:0000256" key="2">
    <source>
        <dbReference type="ARBA" id="ARBA00023242"/>
    </source>
</evidence>
<dbReference type="GO" id="GO:0045944">
    <property type="term" value="P:positive regulation of transcription by RNA polymerase II"/>
    <property type="evidence" value="ECO:0007669"/>
    <property type="project" value="TreeGrafter"/>
</dbReference>
<dbReference type="PROSITE" id="PS00463">
    <property type="entry name" value="ZN2_CY6_FUNGAL_1"/>
    <property type="match status" value="1"/>
</dbReference>
<proteinExistence type="predicted"/>
<dbReference type="CDD" id="cd00067">
    <property type="entry name" value="GAL4"/>
    <property type="match status" value="1"/>
</dbReference>
<dbReference type="OrthoDB" id="4525710at2759"/>
<dbReference type="InterPro" id="IPR021858">
    <property type="entry name" value="Fun_TF"/>
</dbReference>
<keyword evidence="6" id="KW-1185">Reference proteome</keyword>
<organism evidence="5 6">
    <name type="scientific">Zasmidium cellare ATCC 36951</name>
    <dbReference type="NCBI Taxonomy" id="1080233"/>
    <lineage>
        <taxon>Eukaryota</taxon>
        <taxon>Fungi</taxon>
        <taxon>Dikarya</taxon>
        <taxon>Ascomycota</taxon>
        <taxon>Pezizomycotina</taxon>
        <taxon>Dothideomycetes</taxon>
        <taxon>Dothideomycetidae</taxon>
        <taxon>Mycosphaerellales</taxon>
        <taxon>Mycosphaerellaceae</taxon>
        <taxon>Zasmidium</taxon>
    </lineage>
</organism>
<name>A0A6A6CBT6_ZASCE</name>
<dbReference type="GO" id="GO:0000976">
    <property type="term" value="F:transcription cis-regulatory region binding"/>
    <property type="evidence" value="ECO:0007669"/>
    <property type="project" value="TreeGrafter"/>
</dbReference>
<dbReference type="PANTHER" id="PTHR37534:SF9">
    <property type="entry name" value="ZN(II)2CYS6 TRANSCRIPTION FACTOR (EUROFUNG)"/>
    <property type="match status" value="1"/>
</dbReference>
<feature type="region of interest" description="Disordered" evidence="3">
    <location>
        <begin position="1"/>
        <end position="26"/>
    </location>
</feature>
<dbReference type="Proteomes" id="UP000799537">
    <property type="component" value="Unassembled WGS sequence"/>
</dbReference>
<dbReference type="AlphaFoldDB" id="A0A6A6CBT6"/>
<dbReference type="GeneID" id="54566724"/>
<dbReference type="InterPro" id="IPR036864">
    <property type="entry name" value="Zn2-C6_fun-type_DNA-bd_sf"/>
</dbReference>
<evidence type="ECO:0000313" key="5">
    <source>
        <dbReference type="EMBL" id="KAF2164243.1"/>
    </source>
</evidence>
<dbReference type="GO" id="GO:0008270">
    <property type="term" value="F:zinc ion binding"/>
    <property type="evidence" value="ECO:0007669"/>
    <property type="project" value="InterPro"/>
</dbReference>
<evidence type="ECO:0000313" key="6">
    <source>
        <dbReference type="Proteomes" id="UP000799537"/>
    </source>
</evidence>
<dbReference type="EMBL" id="ML993605">
    <property type="protein sequence ID" value="KAF2164243.1"/>
    <property type="molecule type" value="Genomic_DNA"/>
</dbReference>
<dbReference type="Pfam" id="PF00172">
    <property type="entry name" value="Zn_clus"/>
    <property type="match status" value="1"/>
</dbReference>
<evidence type="ECO:0000256" key="3">
    <source>
        <dbReference type="SAM" id="MobiDB-lite"/>
    </source>
</evidence>
<sequence length="448" mass="49941">MADADADEAVSGKRKRRGGNRRKTGCATCKKRHIRCDEKSPRCGNCERLGLECQASDFIAQSTWHAAKPDQHRRAQRQKRPRASEKDANDTYTSHHSGSGSPAVDEVHSLGTVDHQNESPAHDSPLNLTEENVYLLATYRSGVATWMDVFDKGKTYQEDVTKIGTTCPLLLRCICAFTAKHLSLKKSGAVWEPIASRYYVEALNLLIREIDCSAPTANSLTAAILLSSYEVTAALSVPHRSHTKNVSARSSGSDGKNFWIYVRHELVVALINESPLQLDPRDWQMRALESHTGEDRLAMHMMWLAGIAINMVFDEESDTDRAQLIESLQSWYRQCPPTFKGAAYGNIDGEGLQKVFFAVPAAAAAMLWYHLSCVIIYAERCGNSLFQPKRAQDHAKTILGICIADLPDCVRCFAIMPLYIGKKLNGALLSMWWTLMFMQSENMPTISP</sequence>
<evidence type="ECO:0000256" key="1">
    <source>
        <dbReference type="ARBA" id="ARBA00004123"/>
    </source>
</evidence>
<dbReference type="GO" id="GO:0005634">
    <property type="term" value="C:nucleus"/>
    <property type="evidence" value="ECO:0007669"/>
    <property type="project" value="UniProtKB-SubCell"/>
</dbReference>
<protein>
    <recommendedName>
        <fullName evidence="4">Zn(2)-C6 fungal-type domain-containing protein</fullName>
    </recommendedName>
</protein>
<dbReference type="RefSeq" id="XP_033665132.1">
    <property type="nucleotide sequence ID" value="XM_033813452.1"/>
</dbReference>
<feature type="compositionally biased region" description="Basic residues" evidence="3">
    <location>
        <begin position="12"/>
        <end position="26"/>
    </location>
</feature>
<feature type="domain" description="Zn(2)-C6 fungal-type" evidence="4">
    <location>
        <begin position="25"/>
        <end position="53"/>
    </location>
</feature>
<reference evidence="5" key="1">
    <citation type="journal article" date="2020" name="Stud. Mycol.">
        <title>101 Dothideomycetes genomes: a test case for predicting lifestyles and emergence of pathogens.</title>
        <authorList>
            <person name="Haridas S."/>
            <person name="Albert R."/>
            <person name="Binder M."/>
            <person name="Bloem J."/>
            <person name="Labutti K."/>
            <person name="Salamov A."/>
            <person name="Andreopoulos B."/>
            <person name="Baker S."/>
            <person name="Barry K."/>
            <person name="Bills G."/>
            <person name="Bluhm B."/>
            <person name="Cannon C."/>
            <person name="Castanera R."/>
            <person name="Culley D."/>
            <person name="Daum C."/>
            <person name="Ezra D."/>
            <person name="Gonzalez J."/>
            <person name="Henrissat B."/>
            <person name="Kuo A."/>
            <person name="Liang C."/>
            <person name="Lipzen A."/>
            <person name="Lutzoni F."/>
            <person name="Magnuson J."/>
            <person name="Mondo S."/>
            <person name="Nolan M."/>
            <person name="Ohm R."/>
            <person name="Pangilinan J."/>
            <person name="Park H.-J."/>
            <person name="Ramirez L."/>
            <person name="Alfaro M."/>
            <person name="Sun H."/>
            <person name="Tritt A."/>
            <person name="Yoshinaga Y."/>
            <person name="Zwiers L.-H."/>
            <person name="Turgeon B."/>
            <person name="Goodwin S."/>
            <person name="Spatafora J."/>
            <person name="Crous P."/>
            <person name="Grigoriev I."/>
        </authorList>
    </citation>
    <scope>NUCLEOTIDE SEQUENCE</scope>
    <source>
        <strain evidence="5">ATCC 36951</strain>
    </source>
</reference>